<dbReference type="RefSeq" id="WP_163492889.1">
    <property type="nucleotide sequence ID" value="NZ_JACVEL010000014.1"/>
</dbReference>
<evidence type="ECO:0000313" key="1">
    <source>
        <dbReference type="EMBL" id="MBC9813757.1"/>
    </source>
</evidence>
<evidence type="ECO:0000313" key="2">
    <source>
        <dbReference type="Proteomes" id="UP000652681"/>
    </source>
</evidence>
<dbReference type="EMBL" id="JACVEL010000014">
    <property type="protein sequence ID" value="MBC9813757.1"/>
    <property type="molecule type" value="Genomic_DNA"/>
</dbReference>
<dbReference type="Pfam" id="PF20391">
    <property type="entry name" value="DUF6686"/>
    <property type="match status" value="1"/>
</dbReference>
<reference evidence="1" key="1">
    <citation type="submission" date="2020-09" db="EMBL/GenBank/DDBJ databases">
        <title>Taishania pollutisoli gen. nov., sp. nov., Isolated from Tetrabromobisphenol A-Contaminated Soil.</title>
        <authorList>
            <person name="Chen Q."/>
        </authorList>
    </citation>
    <scope>NUCLEOTIDE SEQUENCE</scope>
    <source>
        <strain evidence="1">CZZ-1</strain>
    </source>
</reference>
<dbReference type="Proteomes" id="UP000652681">
    <property type="component" value="Unassembled WGS sequence"/>
</dbReference>
<accession>A0A8J6P8I0</accession>
<dbReference type="InterPro" id="IPR046508">
    <property type="entry name" value="DUF6686"/>
</dbReference>
<proteinExistence type="predicted"/>
<protein>
    <submittedName>
        <fullName evidence="1">Uncharacterized protein</fullName>
    </submittedName>
</protein>
<name>A0A8J6P8I0_9FLAO</name>
<keyword evidence="2" id="KW-1185">Reference proteome</keyword>
<sequence length="109" mass="12448">MCTTRILARSKAGFINQCTECENIHLAFGTALLSLRTEEYAEISSQIYYDVQHINDRINPNSKSIQIAHPMRPEFSLVLSKHELVQLNELVQEANILLSAYNLLNDDKK</sequence>
<gene>
    <name evidence="1" type="ORF">H9Y05_14880</name>
</gene>
<dbReference type="AlphaFoldDB" id="A0A8J6P8I0"/>
<organism evidence="1 2">
    <name type="scientific">Taishania pollutisoli</name>
    <dbReference type="NCBI Taxonomy" id="2766479"/>
    <lineage>
        <taxon>Bacteria</taxon>
        <taxon>Pseudomonadati</taxon>
        <taxon>Bacteroidota</taxon>
        <taxon>Flavobacteriia</taxon>
        <taxon>Flavobacteriales</taxon>
        <taxon>Crocinitomicaceae</taxon>
        <taxon>Taishania</taxon>
    </lineage>
</organism>
<comment type="caution">
    <text evidence="1">The sequence shown here is derived from an EMBL/GenBank/DDBJ whole genome shotgun (WGS) entry which is preliminary data.</text>
</comment>